<evidence type="ECO:0000313" key="7">
    <source>
        <dbReference type="EMBL" id="TBL73954.1"/>
    </source>
</evidence>
<sequence>MKKNKFQIKRETTYQMLLEAGMKCFAEKGYAATTLNDIVARTGQTKGAFYGHFTNKEQFFTHVLDHQIEMVRGWNDIPEQYNPANATLEEVIVMTLTRLVHMLGVDNWITVLIDFYQQTRQEPELQTLLRQKYGVWISEIEVLVGNLQERGWIAPDKDVRQIAMQVIAFNEGYTIFSALFGGTDQNVLIKGLVKLMS</sequence>
<organism evidence="7 8">
    <name type="scientific">Paenibacillus thalictri</name>
    <dbReference type="NCBI Taxonomy" id="2527873"/>
    <lineage>
        <taxon>Bacteria</taxon>
        <taxon>Bacillati</taxon>
        <taxon>Bacillota</taxon>
        <taxon>Bacilli</taxon>
        <taxon>Bacillales</taxon>
        <taxon>Paenibacillaceae</taxon>
        <taxon>Paenibacillus</taxon>
    </lineage>
</organism>
<dbReference type="Gene3D" id="1.10.357.10">
    <property type="entry name" value="Tetracycline Repressor, domain 2"/>
    <property type="match status" value="1"/>
</dbReference>
<dbReference type="InterPro" id="IPR001647">
    <property type="entry name" value="HTH_TetR"/>
</dbReference>
<dbReference type="AlphaFoldDB" id="A0A4V2J3N1"/>
<dbReference type="InterPro" id="IPR036271">
    <property type="entry name" value="Tet_transcr_reg_TetR-rel_C_sf"/>
</dbReference>
<dbReference type="GO" id="GO:0003677">
    <property type="term" value="F:DNA binding"/>
    <property type="evidence" value="ECO:0007669"/>
    <property type="project" value="UniProtKB-UniRule"/>
</dbReference>
<dbReference type="EMBL" id="SIRE01000020">
    <property type="protein sequence ID" value="TBL73954.1"/>
    <property type="molecule type" value="Genomic_DNA"/>
</dbReference>
<name>A0A4V2J3N1_9BACL</name>
<keyword evidence="2" id="KW-0805">Transcription regulation</keyword>
<accession>A0A4V2J3N1</accession>
<dbReference type="Pfam" id="PF00440">
    <property type="entry name" value="TetR_N"/>
    <property type="match status" value="1"/>
</dbReference>
<dbReference type="InterPro" id="IPR039538">
    <property type="entry name" value="BetI_C"/>
</dbReference>
<evidence type="ECO:0000256" key="1">
    <source>
        <dbReference type="ARBA" id="ARBA00022491"/>
    </source>
</evidence>
<gene>
    <name evidence="7" type="ORF">EYB31_26010</name>
</gene>
<keyword evidence="3 5" id="KW-0238">DNA-binding</keyword>
<reference evidence="7 8" key="1">
    <citation type="submission" date="2019-02" db="EMBL/GenBank/DDBJ databases">
        <title>Paenibacillus sp. nov., isolated from surface-sterilized tissue of Thalictrum simplex L.</title>
        <authorList>
            <person name="Tuo L."/>
        </authorList>
    </citation>
    <scope>NUCLEOTIDE SEQUENCE [LARGE SCALE GENOMIC DNA]</scope>
    <source>
        <strain evidence="7 8">N2SHLJ1</strain>
    </source>
</reference>
<dbReference type="SUPFAM" id="SSF48498">
    <property type="entry name" value="Tetracyclin repressor-like, C-terminal domain"/>
    <property type="match status" value="1"/>
</dbReference>
<protein>
    <submittedName>
        <fullName evidence="7">TetR/AcrR family transcriptional regulator</fullName>
    </submittedName>
</protein>
<dbReference type="Proteomes" id="UP000293142">
    <property type="component" value="Unassembled WGS sequence"/>
</dbReference>
<feature type="domain" description="HTH tetR-type" evidence="6">
    <location>
        <begin position="11"/>
        <end position="71"/>
    </location>
</feature>
<keyword evidence="4" id="KW-0804">Transcription</keyword>
<evidence type="ECO:0000259" key="6">
    <source>
        <dbReference type="PROSITE" id="PS50977"/>
    </source>
</evidence>
<dbReference type="RefSeq" id="WP_131016361.1">
    <property type="nucleotide sequence ID" value="NZ_SIRE01000020.1"/>
</dbReference>
<keyword evidence="1" id="KW-0678">Repressor</keyword>
<dbReference type="Pfam" id="PF13977">
    <property type="entry name" value="TetR_C_6"/>
    <property type="match status" value="1"/>
</dbReference>
<evidence type="ECO:0000313" key="8">
    <source>
        <dbReference type="Proteomes" id="UP000293142"/>
    </source>
</evidence>
<proteinExistence type="predicted"/>
<dbReference type="PANTHER" id="PTHR47506">
    <property type="entry name" value="TRANSCRIPTIONAL REGULATORY PROTEIN"/>
    <property type="match status" value="1"/>
</dbReference>
<evidence type="ECO:0000256" key="2">
    <source>
        <dbReference type="ARBA" id="ARBA00023015"/>
    </source>
</evidence>
<dbReference type="InterPro" id="IPR009057">
    <property type="entry name" value="Homeodomain-like_sf"/>
</dbReference>
<feature type="DNA-binding region" description="H-T-H motif" evidence="5">
    <location>
        <begin position="34"/>
        <end position="53"/>
    </location>
</feature>
<evidence type="ECO:0000256" key="4">
    <source>
        <dbReference type="ARBA" id="ARBA00023163"/>
    </source>
</evidence>
<dbReference type="SUPFAM" id="SSF46689">
    <property type="entry name" value="Homeodomain-like"/>
    <property type="match status" value="1"/>
</dbReference>
<dbReference type="PRINTS" id="PR00455">
    <property type="entry name" value="HTHTETR"/>
</dbReference>
<evidence type="ECO:0000256" key="5">
    <source>
        <dbReference type="PROSITE-ProRule" id="PRU00335"/>
    </source>
</evidence>
<evidence type="ECO:0000256" key="3">
    <source>
        <dbReference type="ARBA" id="ARBA00023125"/>
    </source>
</evidence>
<keyword evidence="8" id="KW-1185">Reference proteome</keyword>
<dbReference type="OrthoDB" id="9785164at2"/>
<comment type="caution">
    <text evidence="7">The sequence shown here is derived from an EMBL/GenBank/DDBJ whole genome shotgun (WGS) entry which is preliminary data.</text>
</comment>
<dbReference type="PANTHER" id="PTHR47506:SF1">
    <property type="entry name" value="HTH-TYPE TRANSCRIPTIONAL REGULATOR YJDC"/>
    <property type="match status" value="1"/>
</dbReference>
<dbReference type="PROSITE" id="PS50977">
    <property type="entry name" value="HTH_TETR_2"/>
    <property type="match status" value="1"/>
</dbReference>